<dbReference type="STRING" id="1278819.BHE19_02255"/>
<organism evidence="1 3">
    <name type="scientific">Flavobacterium tructae</name>
    <dbReference type="NCBI Taxonomy" id="1114873"/>
    <lineage>
        <taxon>Bacteria</taxon>
        <taxon>Pseudomonadati</taxon>
        <taxon>Bacteroidota</taxon>
        <taxon>Flavobacteriia</taxon>
        <taxon>Flavobacteriales</taxon>
        <taxon>Flavobacteriaceae</taxon>
        <taxon>Flavobacterium</taxon>
    </lineage>
</organism>
<keyword evidence="4" id="KW-1185">Reference proteome</keyword>
<comment type="caution">
    <text evidence="1">The sequence shown here is derived from an EMBL/GenBank/DDBJ whole genome shotgun (WGS) entry which is preliminary data.</text>
</comment>
<evidence type="ECO:0000313" key="2">
    <source>
        <dbReference type="EMBL" id="OXB22313.1"/>
    </source>
</evidence>
<gene>
    <name evidence="2" type="ORF">B0A71_02300</name>
    <name evidence="1" type="ORF">BHE19_02255</name>
</gene>
<accession>A0A1S1J9W2</accession>
<dbReference type="OrthoDB" id="1098070at2"/>
<reference evidence="3" key="2">
    <citation type="submission" date="2016-09" db="EMBL/GenBank/DDBJ databases">
        <authorList>
            <person name="Chen S."/>
            <person name="Walker E."/>
        </authorList>
    </citation>
    <scope>NUCLEOTIDE SEQUENCE [LARGE SCALE GENOMIC DNA]</scope>
    <source>
        <strain evidence="3">MSU</strain>
    </source>
</reference>
<dbReference type="EMBL" id="MIKE01000011">
    <property type="protein sequence ID" value="OHT46351.1"/>
    <property type="molecule type" value="Genomic_DNA"/>
</dbReference>
<proteinExistence type="predicted"/>
<protein>
    <recommendedName>
        <fullName evidence="5">Type II toxin-antitoxin system RelE/ParE family toxin</fullName>
    </recommendedName>
</protein>
<dbReference type="Gene3D" id="3.30.2310.20">
    <property type="entry name" value="RelE-like"/>
    <property type="match status" value="1"/>
</dbReference>
<reference evidence="1" key="1">
    <citation type="submission" date="2016-09" db="EMBL/GenBank/DDBJ databases">
        <authorList>
            <person name="Capua I."/>
            <person name="De Benedictis P."/>
            <person name="Joannis T."/>
            <person name="Lombin L.H."/>
            <person name="Cattoli G."/>
        </authorList>
    </citation>
    <scope>NUCLEOTIDE SEQUENCE [LARGE SCALE GENOMIC DNA]</scope>
    <source>
        <strain evidence="1">MSU</strain>
    </source>
</reference>
<dbReference type="AlphaFoldDB" id="A0A1S1J9W2"/>
<evidence type="ECO:0008006" key="5">
    <source>
        <dbReference type="Google" id="ProtNLM"/>
    </source>
</evidence>
<dbReference type="Proteomes" id="UP000198319">
    <property type="component" value="Unassembled WGS sequence"/>
</dbReference>
<name>A0A1S1J9W2_9FLAO</name>
<dbReference type="EMBL" id="MUHG01000002">
    <property type="protein sequence ID" value="OXB22313.1"/>
    <property type="molecule type" value="Genomic_DNA"/>
</dbReference>
<dbReference type="InterPro" id="IPR035093">
    <property type="entry name" value="RelE/ParE_toxin_dom_sf"/>
</dbReference>
<evidence type="ECO:0000313" key="4">
    <source>
        <dbReference type="Proteomes" id="UP000198319"/>
    </source>
</evidence>
<evidence type="ECO:0000313" key="1">
    <source>
        <dbReference type="EMBL" id="OHT46351.1"/>
    </source>
</evidence>
<dbReference type="Proteomes" id="UP000180252">
    <property type="component" value="Unassembled WGS sequence"/>
</dbReference>
<sequence>MKIVWSTKAKYTFYTTRNYLIQYRNTEIAQKFVNEVLRSTNLISKNPHLGKFRYDLECNEIFITKDISLYYVINEDFIHLIRFYDNRQRPATILDLF</sequence>
<evidence type="ECO:0000313" key="3">
    <source>
        <dbReference type="Proteomes" id="UP000180252"/>
    </source>
</evidence>
<reference evidence="2 4" key="3">
    <citation type="submission" date="2016-11" db="EMBL/GenBank/DDBJ databases">
        <title>Whole genomes of Flavobacteriaceae.</title>
        <authorList>
            <person name="Stine C."/>
            <person name="Li C."/>
            <person name="Tadesse D."/>
        </authorList>
    </citation>
    <scope>NUCLEOTIDE SEQUENCE [LARGE SCALE GENOMIC DNA]</scope>
    <source>
        <strain evidence="2 4">ATCC BAA-2541</strain>
    </source>
</reference>